<organism evidence="3 4">
    <name type="scientific">Zingiber officinale</name>
    <name type="common">Ginger</name>
    <name type="synonym">Amomum zingiber</name>
    <dbReference type="NCBI Taxonomy" id="94328"/>
    <lineage>
        <taxon>Eukaryota</taxon>
        <taxon>Viridiplantae</taxon>
        <taxon>Streptophyta</taxon>
        <taxon>Embryophyta</taxon>
        <taxon>Tracheophyta</taxon>
        <taxon>Spermatophyta</taxon>
        <taxon>Magnoliopsida</taxon>
        <taxon>Liliopsida</taxon>
        <taxon>Zingiberales</taxon>
        <taxon>Zingiberaceae</taxon>
        <taxon>Zingiber</taxon>
    </lineage>
</organism>
<dbReference type="InterPro" id="IPR029058">
    <property type="entry name" value="AB_hydrolase_fold"/>
</dbReference>
<sequence length="274" mass="29622">MTTAASPSSKRRRQGHRDKTFSESSATKGNTPLVVFAHGAGAPSTSEWMLRWKKKIEEELNAIVVTFDYPYISGGKRKAPPKAERLVDHHLDVVKDAVSKHPGHPLVLVGKSMGSRVSCMVTTKEDILVAAIVCLGYPLKCPSVLHVIDGGDHSFKIGKKQQQSTGVGQDEAEQGALKAMAEFVSKSISEEEGCFASEISQTVDDVRVEDLDLEDPAKPNPDYALAHNEKRRLQLARQAMMLPSGELGEQATCKKEGGEEIEAADAAAAFPRGS</sequence>
<dbReference type="PANTHER" id="PTHR13136">
    <property type="entry name" value="TESTIS DEVELOPMENT PROTEIN PRTD"/>
    <property type="match status" value="1"/>
</dbReference>
<dbReference type="Proteomes" id="UP000734854">
    <property type="component" value="Unassembled WGS sequence"/>
</dbReference>
<dbReference type="Gene3D" id="3.40.50.1820">
    <property type="entry name" value="alpha/beta hydrolase"/>
    <property type="match status" value="1"/>
</dbReference>
<keyword evidence="4" id="KW-1185">Reference proteome</keyword>
<comment type="caution">
    <text evidence="3">The sequence shown here is derived from an EMBL/GenBank/DDBJ whole genome shotgun (WGS) entry which is preliminary data.</text>
</comment>
<feature type="compositionally biased region" description="Low complexity" evidence="1">
    <location>
        <begin position="264"/>
        <end position="274"/>
    </location>
</feature>
<evidence type="ECO:0000259" key="2">
    <source>
        <dbReference type="Pfam" id="PF20408"/>
    </source>
</evidence>
<evidence type="ECO:0000313" key="4">
    <source>
        <dbReference type="Proteomes" id="UP000734854"/>
    </source>
</evidence>
<dbReference type="SUPFAM" id="SSF53474">
    <property type="entry name" value="alpha/beta-Hydrolases"/>
    <property type="match status" value="1"/>
</dbReference>
<accession>A0A8J5FPD5</accession>
<gene>
    <name evidence="3" type="ORF">ZIOFF_048236</name>
</gene>
<reference evidence="3 4" key="1">
    <citation type="submission" date="2020-08" db="EMBL/GenBank/DDBJ databases">
        <title>Plant Genome Project.</title>
        <authorList>
            <person name="Zhang R.-G."/>
        </authorList>
    </citation>
    <scope>NUCLEOTIDE SEQUENCE [LARGE SCALE GENOMIC DNA]</scope>
    <source>
        <tissue evidence="3">Rhizome</tissue>
    </source>
</reference>
<evidence type="ECO:0000313" key="3">
    <source>
        <dbReference type="EMBL" id="KAG6493258.1"/>
    </source>
</evidence>
<dbReference type="InterPro" id="IPR026555">
    <property type="entry name" value="NSL3/Tex30"/>
</dbReference>
<evidence type="ECO:0000256" key="1">
    <source>
        <dbReference type="SAM" id="MobiDB-lite"/>
    </source>
</evidence>
<dbReference type="InterPro" id="IPR046879">
    <property type="entry name" value="KANL3/Tex30_Abhydrolase"/>
</dbReference>
<feature type="region of interest" description="Disordered" evidence="1">
    <location>
        <begin position="253"/>
        <end position="274"/>
    </location>
</feature>
<protein>
    <recommendedName>
        <fullName evidence="2">KANL3/Tex30 alpha/beta hydrolase-like domain-containing protein</fullName>
    </recommendedName>
</protein>
<proteinExistence type="predicted"/>
<feature type="domain" description="KANL3/Tex30 alpha/beta hydrolase-like" evidence="2">
    <location>
        <begin position="32"/>
        <end position="142"/>
    </location>
</feature>
<dbReference type="Pfam" id="PF20408">
    <property type="entry name" value="Abhydrolase_11"/>
    <property type="match status" value="1"/>
</dbReference>
<dbReference type="PANTHER" id="PTHR13136:SF11">
    <property type="entry name" value="TESTIS-EXPRESSED PROTEIN 30"/>
    <property type="match status" value="1"/>
</dbReference>
<dbReference type="AlphaFoldDB" id="A0A8J5FPD5"/>
<dbReference type="EMBL" id="JACMSC010000013">
    <property type="protein sequence ID" value="KAG6493258.1"/>
    <property type="molecule type" value="Genomic_DNA"/>
</dbReference>
<feature type="region of interest" description="Disordered" evidence="1">
    <location>
        <begin position="1"/>
        <end position="27"/>
    </location>
</feature>
<name>A0A8J5FPD5_ZINOF</name>